<keyword evidence="1" id="KW-0812">Transmembrane</keyword>
<feature type="transmembrane region" description="Helical" evidence="1">
    <location>
        <begin position="12"/>
        <end position="30"/>
    </location>
</feature>
<dbReference type="InterPro" id="IPR003594">
    <property type="entry name" value="HATPase_dom"/>
</dbReference>
<name>A0ABQ3KZI8_9ALTE</name>
<dbReference type="InterPro" id="IPR010559">
    <property type="entry name" value="Sig_transdc_His_kin_internal"/>
</dbReference>
<feature type="domain" description="Signal transduction histidine kinase internal region" evidence="3">
    <location>
        <begin position="158"/>
        <end position="237"/>
    </location>
</feature>
<evidence type="ECO:0000313" key="4">
    <source>
        <dbReference type="EMBL" id="GHG72465.1"/>
    </source>
</evidence>
<feature type="domain" description="Histidine kinase/HSP90-like ATPase" evidence="2">
    <location>
        <begin position="256"/>
        <end position="346"/>
    </location>
</feature>
<dbReference type="Pfam" id="PF06580">
    <property type="entry name" value="His_kinase"/>
    <property type="match status" value="1"/>
</dbReference>
<feature type="transmembrane region" description="Helical" evidence="1">
    <location>
        <begin position="42"/>
        <end position="63"/>
    </location>
</feature>
<evidence type="ECO:0000313" key="5">
    <source>
        <dbReference type="Proteomes" id="UP000659697"/>
    </source>
</evidence>
<evidence type="ECO:0000259" key="3">
    <source>
        <dbReference type="Pfam" id="PF06580"/>
    </source>
</evidence>
<keyword evidence="1" id="KW-0472">Membrane</keyword>
<evidence type="ECO:0008006" key="6">
    <source>
        <dbReference type="Google" id="ProtNLM"/>
    </source>
</evidence>
<dbReference type="PANTHER" id="PTHR34220">
    <property type="entry name" value="SENSOR HISTIDINE KINASE YPDA"/>
    <property type="match status" value="1"/>
</dbReference>
<dbReference type="Proteomes" id="UP000659697">
    <property type="component" value="Unassembled WGS sequence"/>
</dbReference>
<keyword evidence="5" id="KW-1185">Reference proteome</keyword>
<evidence type="ECO:0000256" key="1">
    <source>
        <dbReference type="SAM" id="Phobius"/>
    </source>
</evidence>
<proteinExistence type="predicted"/>
<dbReference type="InterPro" id="IPR036890">
    <property type="entry name" value="HATPase_C_sf"/>
</dbReference>
<dbReference type="RefSeq" id="WP_229833559.1">
    <property type="nucleotide sequence ID" value="NZ_BNAO01000006.1"/>
</dbReference>
<feature type="transmembrane region" description="Helical" evidence="1">
    <location>
        <begin position="75"/>
        <end position="95"/>
    </location>
</feature>
<dbReference type="SUPFAM" id="SSF55874">
    <property type="entry name" value="ATPase domain of HSP90 chaperone/DNA topoisomerase II/histidine kinase"/>
    <property type="match status" value="1"/>
</dbReference>
<evidence type="ECO:0000259" key="2">
    <source>
        <dbReference type="Pfam" id="PF02518"/>
    </source>
</evidence>
<protein>
    <recommendedName>
        <fullName evidence="6">Transcriptional regulator</fullName>
    </recommendedName>
</protein>
<dbReference type="EMBL" id="BNAO01000006">
    <property type="protein sequence ID" value="GHG72465.1"/>
    <property type="molecule type" value="Genomic_DNA"/>
</dbReference>
<keyword evidence="1" id="KW-1133">Transmembrane helix</keyword>
<feature type="transmembrane region" description="Helical" evidence="1">
    <location>
        <begin position="115"/>
        <end position="134"/>
    </location>
</feature>
<sequence length="353" mass="40342">MIKLDSKTQLFWLCQYCGWAAYALLTELMIKLPGPEPMAIHLPHLLLDTCCGFFITLWLRYLYAKARQRSTALSITAHICYLLAASLLWTQFKWVTLQWSYGSWWQTMSWFDFGTWTSASFTMLATWTAGYYGIKIYLDNAEQRHKAAEAINLAKESQLKMLRYQLNPHFMFNSINAICTLILKQDNSHAVVMLEKLCDLLRYGLYTDPLAKITVQEEMTILQTYVDIEQCRFQNQLQVKIDCQPGCEQLLIPSLLLQPLVENALKHGTNTDSKMAVTVSFSRQQQYLQIMISDNGSGFQHTSSSAGGIGMKNCMERLQLIYSGNSTFSYGNQPHGGAWICINLPCEHAEDSR</sequence>
<dbReference type="Gene3D" id="3.30.565.10">
    <property type="entry name" value="Histidine kinase-like ATPase, C-terminal domain"/>
    <property type="match status" value="1"/>
</dbReference>
<dbReference type="PANTHER" id="PTHR34220:SF7">
    <property type="entry name" value="SENSOR HISTIDINE KINASE YPDA"/>
    <property type="match status" value="1"/>
</dbReference>
<dbReference type="Pfam" id="PF02518">
    <property type="entry name" value="HATPase_c"/>
    <property type="match status" value="1"/>
</dbReference>
<comment type="caution">
    <text evidence="4">The sequence shown here is derived from an EMBL/GenBank/DDBJ whole genome shotgun (WGS) entry which is preliminary data.</text>
</comment>
<reference evidence="5" key="1">
    <citation type="journal article" date="2019" name="Int. J. Syst. Evol. Microbiol.">
        <title>The Global Catalogue of Microorganisms (GCM) 10K type strain sequencing project: providing services to taxonomists for standard genome sequencing and annotation.</title>
        <authorList>
            <consortium name="The Broad Institute Genomics Platform"/>
            <consortium name="The Broad Institute Genome Sequencing Center for Infectious Disease"/>
            <person name="Wu L."/>
            <person name="Ma J."/>
        </authorList>
    </citation>
    <scope>NUCLEOTIDE SEQUENCE [LARGE SCALE GENOMIC DNA]</scope>
    <source>
        <strain evidence="5">CGMCC 1.7003</strain>
    </source>
</reference>
<dbReference type="InterPro" id="IPR050640">
    <property type="entry name" value="Bact_2-comp_sensor_kinase"/>
</dbReference>
<accession>A0ABQ3KZI8</accession>
<gene>
    <name evidence="4" type="ORF">GCM10010919_24780</name>
</gene>
<organism evidence="4 5">
    <name type="scientific">Alishewanella longhuensis</name>
    <dbReference type="NCBI Taxonomy" id="1091037"/>
    <lineage>
        <taxon>Bacteria</taxon>
        <taxon>Pseudomonadati</taxon>
        <taxon>Pseudomonadota</taxon>
        <taxon>Gammaproteobacteria</taxon>
        <taxon>Alteromonadales</taxon>
        <taxon>Alteromonadaceae</taxon>
        <taxon>Alishewanella</taxon>
    </lineage>
</organism>